<dbReference type="InterPro" id="IPR011048">
    <property type="entry name" value="Haem_d1_sf"/>
</dbReference>
<dbReference type="OrthoDB" id="104872at2"/>
<organism evidence="2 3">
    <name type="scientific">Terriglobus albidus</name>
    <dbReference type="NCBI Taxonomy" id="1592106"/>
    <lineage>
        <taxon>Bacteria</taxon>
        <taxon>Pseudomonadati</taxon>
        <taxon>Acidobacteriota</taxon>
        <taxon>Terriglobia</taxon>
        <taxon>Terriglobales</taxon>
        <taxon>Acidobacteriaceae</taxon>
        <taxon>Terriglobus</taxon>
    </lineage>
</organism>
<evidence type="ECO:0008006" key="4">
    <source>
        <dbReference type="Google" id="ProtNLM"/>
    </source>
</evidence>
<keyword evidence="3" id="KW-1185">Reference proteome</keyword>
<reference evidence="2 3" key="1">
    <citation type="submission" date="2019-08" db="EMBL/GenBank/DDBJ databases">
        <title>Complete genome sequence of Terriglobus albidus strain ORNL.</title>
        <authorList>
            <person name="Podar M."/>
        </authorList>
    </citation>
    <scope>NUCLEOTIDE SEQUENCE [LARGE SCALE GENOMIC DNA]</scope>
    <source>
        <strain evidence="2 3">ORNL</strain>
    </source>
</reference>
<feature type="chain" id="PRO_5022667365" description="YncE family protein" evidence="1">
    <location>
        <begin position="22"/>
        <end position="347"/>
    </location>
</feature>
<sequence>MKLIPALALCASVILSLPTFAQASHHTPPVTLVAWTPLPGIEGDFDFLVLDSKRNHVIIAAEEHHTLEVFDAATGAHLQSVPGVKTPHTLAYVPEKDEILVADGGDSSTLFFSAADFRQVDRVPLIDGSVTGKTDSPDVGYYDAPRHTFYIGNGGKSANLSYSEITAIDVESHKIIGRIRVEGANLEAIAVDEKTDRLYVNIRDLKKIGVVDLKAMKVVDTWTTPDLNLNTSMAIDTANHRLFVVGRKPGIVYTFDTATGKVVEQQPCMNIADGMAWDPASKRIYIFASQGMSVLHQESTDHYTLLTNLPTNGGKTGLFVPETKQLFVVHPKTSIDDAGLLVYRVNP</sequence>
<proteinExistence type="predicted"/>
<evidence type="ECO:0000256" key="1">
    <source>
        <dbReference type="SAM" id="SignalP"/>
    </source>
</evidence>
<dbReference type="PANTHER" id="PTHR47197">
    <property type="entry name" value="PROTEIN NIRF"/>
    <property type="match status" value="1"/>
</dbReference>
<dbReference type="EMBL" id="CP042806">
    <property type="protein sequence ID" value="QEE30331.1"/>
    <property type="molecule type" value="Genomic_DNA"/>
</dbReference>
<keyword evidence="1" id="KW-0732">Signal</keyword>
<dbReference type="Proteomes" id="UP000321820">
    <property type="component" value="Chromosome"/>
</dbReference>
<dbReference type="KEGG" id="talb:FTW19_21515"/>
<evidence type="ECO:0000313" key="2">
    <source>
        <dbReference type="EMBL" id="QEE30331.1"/>
    </source>
</evidence>
<protein>
    <recommendedName>
        <fullName evidence="4">YncE family protein</fullName>
    </recommendedName>
</protein>
<evidence type="ECO:0000313" key="3">
    <source>
        <dbReference type="Proteomes" id="UP000321820"/>
    </source>
</evidence>
<dbReference type="AlphaFoldDB" id="A0A5B9EIV6"/>
<feature type="signal peptide" evidence="1">
    <location>
        <begin position="1"/>
        <end position="21"/>
    </location>
</feature>
<dbReference type="Gene3D" id="2.130.10.10">
    <property type="entry name" value="YVTN repeat-like/Quinoprotein amine dehydrogenase"/>
    <property type="match status" value="2"/>
</dbReference>
<accession>A0A5B9EIV6</accession>
<dbReference type="InterPro" id="IPR015943">
    <property type="entry name" value="WD40/YVTN_repeat-like_dom_sf"/>
</dbReference>
<gene>
    <name evidence="2" type="ORF">FTW19_21515</name>
</gene>
<name>A0A5B9EIV6_9BACT</name>
<dbReference type="InterPro" id="IPR051200">
    <property type="entry name" value="Host-pathogen_enzymatic-act"/>
</dbReference>
<dbReference type="PANTHER" id="PTHR47197:SF3">
    <property type="entry name" value="DIHYDRO-HEME D1 DEHYDROGENASE"/>
    <property type="match status" value="1"/>
</dbReference>
<dbReference type="RefSeq" id="WP_147649600.1">
    <property type="nucleotide sequence ID" value="NZ_CP042806.1"/>
</dbReference>
<dbReference type="SUPFAM" id="SSF51004">
    <property type="entry name" value="C-terminal (heme d1) domain of cytochrome cd1-nitrite reductase"/>
    <property type="match status" value="1"/>
</dbReference>